<dbReference type="AlphaFoldDB" id="A0AB39KXP1"/>
<name>A0AB39KXP1_9CAUL</name>
<dbReference type="EMBL" id="CP158375">
    <property type="protein sequence ID" value="XDO98362.1"/>
    <property type="molecule type" value="Genomic_DNA"/>
</dbReference>
<gene>
    <name evidence="6" type="ORF">ABOZ73_08100</name>
</gene>
<feature type="domain" description="HTH tetR-type" evidence="5">
    <location>
        <begin position="18"/>
        <end position="77"/>
    </location>
</feature>
<dbReference type="PANTHER" id="PTHR30055:SF234">
    <property type="entry name" value="HTH-TYPE TRANSCRIPTIONAL REGULATOR BETI"/>
    <property type="match status" value="1"/>
</dbReference>
<keyword evidence="1" id="KW-0805">Transcription regulation</keyword>
<feature type="DNA-binding region" description="H-T-H motif" evidence="4">
    <location>
        <begin position="40"/>
        <end position="59"/>
    </location>
</feature>
<dbReference type="SUPFAM" id="SSF46689">
    <property type="entry name" value="Homeodomain-like"/>
    <property type="match status" value="1"/>
</dbReference>
<reference evidence="6" key="1">
    <citation type="submission" date="2024-06" db="EMBL/GenBank/DDBJ databases">
        <title>Caulobacter inopinatus, sp. nov.</title>
        <authorList>
            <person name="Donachie S.P."/>
        </authorList>
    </citation>
    <scope>NUCLEOTIDE SEQUENCE</scope>
    <source>
        <strain evidence="6">73W</strain>
    </source>
</reference>
<sequence length="212" mass="22891">MTSTTRPYNNTLRREQADATRERILTATAQLLDEGVAEPTNKAVAERAGVTQVTLYRHFPSRQLLLQGVWSHLNAKAGVAGGMPRDAADLRARIAPLFESFDAAPGEITARLTTPQGRVARASLDEERRLAFLTLLEGAAPQLPPAEQVKAAAVLQLLYSAYSWLSLREQWNLSGEPAADAVGWAVDVLLKDLQSRGAAPIAPADAPKDDAE</sequence>
<evidence type="ECO:0000256" key="1">
    <source>
        <dbReference type="ARBA" id="ARBA00023015"/>
    </source>
</evidence>
<dbReference type="PROSITE" id="PS50977">
    <property type="entry name" value="HTH_TETR_2"/>
    <property type="match status" value="1"/>
</dbReference>
<proteinExistence type="predicted"/>
<dbReference type="Gene3D" id="1.10.357.10">
    <property type="entry name" value="Tetracycline Repressor, domain 2"/>
    <property type="match status" value="1"/>
</dbReference>
<accession>A0AB39KXP1</accession>
<dbReference type="Pfam" id="PF00440">
    <property type="entry name" value="TetR_N"/>
    <property type="match status" value="1"/>
</dbReference>
<evidence type="ECO:0000256" key="3">
    <source>
        <dbReference type="ARBA" id="ARBA00023163"/>
    </source>
</evidence>
<dbReference type="InterPro" id="IPR009057">
    <property type="entry name" value="Homeodomain-like_sf"/>
</dbReference>
<keyword evidence="3" id="KW-0804">Transcription</keyword>
<evidence type="ECO:0000313" key="6">
    <source>
        <dbReference type="EMBL" id="XDO98362.1"/>
    </source>
</evidence>
<evidence type="ECO:0000256" key="4">
    <source>
        <dbReference type="PROSITE-ProRule" id="PRU00335"/>
    </source>
</evidence>
<dbReference type="InterPro" id="IPR050109">
    <property type="entry name" value="HTH-type_TetR-like_transc_reg"/>
</dbReference>
<dbReference type="GO" id="GO:0003700">
    <property type="term" value="F:DNA-binding transcription factor activity"/>
    <property type="evidence" value="ECO:0007669"/>
    <property type="project" value="TreeGrafter"/>
</dbReference>
<evidence type="ECO:0000256" key="2">
    <source>
        <dbReference type="ARBA" id="ARBA00023125"/>
    </source>
</evidence>
<dbReference type="PRINTS" id="PR00455">
    <property type="entry name" value="HTHTETR"/>
</dbReference>
<keyword evidence="2 4" id="KW-0238">DNA-binding</keyword>
<dbReference type="GO" id="GO:0000976">
    <property type="term" value="F:transcription cis-regulatory region binding"/>
    <property type="evidence" value="ECO:0007669"/>
    <property type="project" value="TreeGrafter"/>
</dbReference>
<dbReference type="InterPro" id="IPR001647">
    <property type="entry name" value="HTH_TetR"/>
</dbReference>
<dbReference type="RefSeq" id="WP_369062205.1">
    <property type="nucleotide sequence ID" value="NZ_CP158375.1"/>
</dbReference>
<protein>
    <submittedName>
        <fullName evidence="6">TetR/AcrR family transcriptional regulator</fullName>
    </submittedName>
</protein>
<organism evidence="6">
    <name type="scientific">Caulobacter sp. 73W</name>
    <dbReference type="NCBI Taxonomy" id="3161137"/>
    <lineage>
        <taxon>Bacteria</taxon>
        <taxon>Pseudomonadati</taxon>
        <taxon>Pseudomonadota</taxon>
        <taxon>Alphaproteobacteria</taxon>
        <taxon>Caulobacterales</taxon>
        <taxon>Caulobacteraceae</taxon>
        <taxon>Caulobacter</taxon>
    </lineage>
</organism>
<evidence type="ECO:0000259" key="5">
    <source>
        <dbReference type="PROSITE" id="PS50977"/>
    </source>
</evidence>
<dbReference type="PANTHER" id="PTHR30055">
    <property type="entry name" value="HTH-TYPE TRANSCRIPTIONAL REGULATOR RUTR"/>
    <property type="match status" value="1"/>
</dbReference>